<feature type="domain" description="F-box" evidence="1">
    <location>
        <begin position="14"/>
        <end position="54"/>
    </location>
</feature>
<dbReference type="Pfam" id="PF24750">
    <property type="entry name" value="b-prop_At3g26010-like"/>
    <property type="match status" value="2"/>
</dbReference>
<feature type="non-terminal residue" evidence="2">
    <location>
        <position position="1"/>
    </location>
</feature>
<comment type="caution">
    <text evidence="2">The sequence shown here is derived from an EMBL/GenBank/DDBJ whole genome shotgun (WGS) entry which is preliminary data.</text>
</comment>
<dbReference type="OrthoDB" id="677437at2759"/>
<evidence type="ECO:0000313" key="3">
    <source>
        <dbReference type="Proteomes" id="UP000324897"/>
    </source>
</evidence>
<dbReference type="SUPFAM" id="SSF81383">
    <property type="entry name" value="F-box domain"/>
    <property type="match status" value="2"/>
</dbReference>
<organism evidence="2 3">
    <name type="scientific">Eragrostis curvula</name>
    <name type="common">weeping love grass</name>
    <dbReference type="NCBI Taxonomy" id="38414"/>
    <lineage>
        <taxon>Eukaryota</taxon>
        <taxon>Viridiplantae</taxon>
        <taxon>Streptophyta</taxon>
        <taxon>Embryophyta</taxon>
        <taxon>Tracheophyta</taxon>
        <taxon>Spermatophyta</taxon>
        <taxon>Magnoliopsida</taxon>
        <taxon>Liliopsida</taxon>
        <taxon>Poales</taxon>
        <taxon>Poaceae</taxon>
        <taxon>PACMAD clade</taxon>
        <taxon>Chloridoideae</taxon>
        <taxon>Eragrostideae</taxon>
        <taxon>Eragrostidinae</taxon>
        <taxon>Eragrostis</taxon>
    </lineage>
</organism>
<dbReference type="SMART" id="SM00256">
    <property type="entry name" value="FBOX"/>
    <property type="match status" value="2"/>
</dbReference>
<dbReference type="NCBIfam" id="TIGR01640">
    <property type="entry name" value="F_box_assoc_1"/>
    <property type="match status" value="2"/>
</dbReference>
<protein>
    <recommendedName>
        <fullName evidence="1">F-box domain-containing protein</fullName>
    </recommendedName>
</protein>
<dbReference type="Proteomes" id="UP000324897">
    <property type="component" value="Chromosome 5"/>
</dbReference>
<dbReference type="EMBL" id="RWGY01000004">
    <property type="protein sequence ID" value="TVU46053.1"/>
    <property type="molecule type" value="Genomic_DNA"/>
</dbReference>
<dbReference type="AlphaFoldDB" id="A0A5J9WDG9"/>
<dbReference type="InterPro" id="IPR017451">
    <property type="entry name" value="F-box-assoc_interact_dom"/>
</dbReference>
<dbReference type="PANTHER" id="PTHR35546:SF105">
    <property type="entry name" value="OS05G0139200 PROTEIN"/>
    <property type="match status" value="1"/>
</dbReference>
<dbReference type="Gramene" id="TVU46053">
    <property type="protein sequence ID" value="TVU46053"/>
    <property type="gene ID" value="EJB05_05571"/>
</dbReference>
<dbReference type="Pfam" id="PF00646">
    <property type="entry name" value="F-box"/>
    <property type="match status" value="2"/>
</dbReference>
<proteinExistence type="predicted"/>
<dbReference type="InterPro" id="IPR056592">
    <property type="entry name" value="Beta-prop_At3g26010-like"/>
</dbReference>
<dbReference type="InterPro" id="IPR036047">
    <property type="entry name" value="F-box-like_dom_sf"/>
</dbReference>
<reference evidence="2 3" key="1">
    <citation type="journal article" date="2019" name="Sci. Rep.">
        <title>A high-quality genome of Eragrostis curvula grass provides insights into Poaceae evolution and supports new strategies to enhance forage quality.</title>
        <authorList>
            <person name="Carballo J."/>
            <person name="Santos B.A.C.M."/>
            <person name="Zappacosta D."/>
            <person name="Garbus I."/>
            <person name="Selva J.P."/>
            <person name="Gallo C.A."/>
            <person name="Diaz A."/>
            <person name="Albertini E."/>
            <person name="Caccamo M."/>
            <person name="Echenique V."/>
        </authorList>
    </citation>
    <scope>NUCLEOTIDE SEQUENCE [LARGE SCALE GENOMIC DNA]</scope>
    <source>
        <strain evidence="3">cv. Victoria</strain>
        <tissue evidence="2">Leaf</tissue>
    </source>
</reference>
<gene>
    <name evidence="2" type="ORF">EJB05_05571</name>
</gene>
<dbReference type="CDD" id="cd22157">
    <property type="entry name" value="F-box_AtFBW1-like"/>
    <property type="match status" value="2"/>
</dbReference>
<dbReference type="PANTHER" id="PTHR35546">
    <property type="entry name" value="F-BOX PROTEIN INTERACTION DOMAIN PROTEIN-RELATED"/>
    <property type="match status" value="1"/>
</dbReference>
<evidence type="ECO:0000259" key="1">
    <source>
        <dbReference type="SMART" id="SM00256"/>
    </source>
</evidence>
<evidence type="ECO:0000313" key="2">
    <source>
        <dbReference type="EMBL" id="TVU46053.1"/>
    </source>
</evidence>
<feature type="domain" description="F-box" evidence="1">
    <location>
        <begin position="418"/>
        <end position="458"/>
    </location>
</feature>
<sequence>MNCSKKGAAAAADLADDLIVEILSRLPIKSVCQFKCVSRHWYHLISHPEHCKKLPHTISGFFYHNYRLNNDELIVFPTSDGILRDQERLFSDPSLPFLTGYRQIFLKNCCNGLILCLCRKVSPRDEANYVVCNPATEEWVVLPGSGDENIARAYRLGFDPAVSPHFHVFQILEGDEDYGYIAGVNIYSSETGMWNHKENGWGDNEIQIVSTRGVFFNGMLHLLTYQFMILAVDTEGKTWRTISLLESMRVTNLCLGPLAFIGQSQGQLYYINMRSYDGSKLSVWILEDYNGNEWIFKDNISTSQLFGELFDESFGKKDLMFQRDYALVAIHPECNLIYFVWRSEDMLLSYDMDRAVANRGEAPAGGKRAGRTGLAEVGGIASELLDDTDACCVYLPFVRLACTYMNRFQKGAAAAADLTDDLIVEILSRLPVKSVCRFKCVSRHWYHLISHPEHCKKLPQTISGFFYHKDRLIHEDEWVSFPTSDGISRDQEHLFSDPSLPFLTGYRQFFLKNCCNGLILCLCWKDSPRDEADYVVCNPATEEWVVLPDSGDESIARTPRLGFDPARSPHFHVFEFLEGDEDYGYITGVNIYSSETGVWSHKENGWGDNEIQIVSSRGVFFNGMLHLLTYEFKILAVDTEGKTWRTISLLETMCVENICLGPLAFIGQSQGRLYYINMRSNDASKLSVWILKDYNGNEWIFKYNISTSHLFGELFGESFGKNDLMFQRDYALVAIHAECNLIFFVWRCEDMLLSYDMDRGKFRVICNLKGHLYDIPFPPYLPYVPSFSHIGRPRVEA</sequence>
<dbReference type="InterPro" id="IPR055290">
    <property type="entry name" value="At3g26010-like"/>
</dbReference>
<dbReference type="InterPro" id="IPR001810">
    <property type="entry name" value="F-box_dom"/>
</dbReference>
<keyword evidence="3" id="KW-1185">Reference proteome</keyword>
<name>A0A5J9WDG9_9POAL</name>
<dbReference type="Gene3D" id="1.20.1280.50">
    <property type="match status" value="2"/>
</dbReference>
<accession>A0A5J9WDG9</accession>